<accession>A0A7Z9AWH6</accession>
<reference evidence="1 2" key="1">
    <citation type="submission" date="2019-05" db="EMBL/GenBank/DDBJ databases">
        <authorList>
            <consortium name="Pathogen Informatics"/>
        </authorList>
    </citation>
    <scope>NUCLEOTIDE SEQUENCE [LARGE SCALE GENOMIC DNA]</scope>
    <source>
        <strain evidence="1 2">NCTC12204</strain>
    </source>
</reference>
<proteinExistence type="predicted"/>
<comment type="caution">
    <text evidence="1">The sequence shown here is derived from an EMBL/GenBank/DDBJ whole genome shotgun (WGS) entry which is preliminary data.</text>
</comment>
<evidence type="ECO:0000313" key="2">
    <source>
        <dbReference type="Proteomes" id="UP000352698"/>
    </source>
</evidence>
<sequence length="54" mass="5904">MFEDYFDIDSILSYIVQAPFFSGLDEKAVGALNGLLNILFGIGKSIVLSGELFD</sequence>
<dbReference type="AlphaFoldDB" id="A0A7Z9AWH6"/>
<evidence type="ECO:0000313" key="1">
    <source>
        <dbReference type="EMBL" id="VTQ74021.1"/>
    </source>
</evidence>
<dbReference type="Proteomes" id="UP000352698">
    <property type="component" value="Unassembled WGS sequence"/>
</dbReference>
<protein>
    <submittedName>
        <fullName evidence="1">Uncharacterized protein</fullName>
    </submittedName>
</protein>
<dbReference type="EMBL" id="CABEEP010000003">
    <property type="protein sequence ID" value="VTQ74021.1"/>
    <property type="molecule type" value="Genomic_DNA"/>
</dbReference>
<organism evidence="1 2">
    <name type="scientific">Enterococcus hirae</name>
    <dbReference type="NCBI Taxonomy" id="1354"/>
    <lineage>
        <taxon>Bacteria</taxon>
        <taxon>Bacillati</taxon>
        <taxon>Bacillota</taxon>
        <taxon>Bacilli</taxon>
        <taxon>Lactobacillales</taxon>
        <taxon>Enterococcaceae</taxon>
        <taxon>Enterococcus</taxon>
    </lineage>
</organism>
<dbReference type="RefSeq" id="WP_260744722.1">
    <property type="nucleotide sequence ID" value="NZ_CABEEP010000003.1"/>
</dbReference>
<gene>
    <name evidence="1" type="ORF">NCTC12204_02780</name>
</gene>
<name>A0A7Z9AWH6_ENTHR</name>